<protein>
    <submittedName>
        <fullName evidence="2">Uncharacterized protein</fullName>
    </submittedName>
</protein>
<name>A0A316TFZ6_9ACTN</name>
<evidence type="ECO:0000313" key="3">
    <source>
        <dbReference type="Proteomes" id="UP000245507"/>
    </source>
</evidence>
<sequence>MSFLTETLLVTGVALDLVGAAVLSHAHNAESVVELREEVDDEGSALGEPDAVSTHARLLAEKRIGFLLLTVGLSIYLCGIVLKSPEDTVLMAPIAIGVVAAGVAVSVVFIRVAGRRIREQARKAEAQGDPDELPEQ</sequence>
<dbReference type="OrthoDB" id="3786362at2"/>
<evidence type="ECO:0000256" key="1">
    <source>
        <dbReference type="SAM" id="Phobius"/>
    </source>
</evidence>
<dbReference type="AlphaFoldDB" id="A0A316TFZ6"/>
<keyword evidence="3" id="KW-1185">Reference proteome</keyword>
<feature type="transmembrane region" description="Helical" evidence="1">
    <location>
        <begin position="88"/>
        <end position="113"/>
    </location>
</feature>
<gene>
    <name evidence="2" type="ORF">DJ010_16205</name>
</gene>
<accession>A0A316TFZ6</accession>
<dbReference type="Proteomes" id="UP000245507">
    <property type="component" value="Unassembled WGS sequence"/>
</dbReference>
<feature type="transmembrane region" description="Helical" evidence="1">
    <location>
        <begin position="64"/>
        <end position="82"/>
    </location>
</feature>
<proteinExistence type="predicted"/>
<evidence type="ECO:0000313" key="2">
    <source>
        <dbReference type="EMBL" id="PWN02065.1"/>
    </source>
</evidence>
<keyword evidence="1" id="KW-0472">Membrane</keyword>
<dbReference type="RefSeq" id="WP_109695605.1">
    <property type="nucleotide sequence ID" value="NZ_QGDD01000007.1"/>
</dbReference>
<organism evidence="2 3">
    <name type="scientific">Nocardioides silvaticus</name>
    <dbReference type="NCBI Taxonomy" id="2201891"/>
    <lineage>
        <taxon>Bacteria</taxon>
        <taxon>Bacillati</taxon>
        <taxon>Actinomycetota</taxon>
        <taxon>Actinomycetes</taxon>
        <taxon>Propionibacteriales</taxon>
        <taxon>Nocardioidaceae</taxon>
        <taxon>Nocardioides</taxon>
    </lineage>
</organism>
<reference evidence="2 3" key="1">
    <citation type="submission" date="2018-05" db="EMBL/GenBank/DDBJ databases">
        <title>Nocardioides silvaticus genome.</title>
        <authorList>
            <person name="Li C."/>
            <person name="Wang G."/>
        </authorList>
    </citation>
    <scope>NUCLEOTIDE SEQUENCE [LARGE SCALE GENOMIC DNA]</scope>
    <source>
        <strain evidence="2 3">CCTCC AB 2018079</strain>
    </source>
</reference>
<dbReference type="EMBL" id="QGDD01000007">
    <property type="protein sequence ID" value="PWN02065.1"/>
    <property type="molecule type" value="Genomic_DNA"/>
</dbReference>
<keyword evidence="1" id="KW-0812">Transmembrane</keyword>
<keyword evidence="1" id="KW-1133">Transmembrane helix</keyword>
<comment type="caution">
    <text evidence="2">The sequence shown here is derived from an EMBL/GenBank/DDBJ whole genome shotgun (WGS) entry which is preliminary data.</text>
</comment>